<comment type="caution">
    <text evidence="2">The sequence shown here is derived from an EMBL/GenBank/DDBJ whole genome shotgun (WGS) entry which is preliminary data.</text>
</comment>
<organism evidence="2 3">
    <name type="scientific">Paracoccus sediminis</name>
    <dbReference type="NCBI Taxonomy" id="1214787"/>
    <lineage>
        <taxon>Bacteria</taxon>
        <taxon>Pseudomonadati</taxon>
        <taxon>Pseudomonadota</taxon>
        <taxon>Alphaproteobacteria</taxon>
        <taxon>Rhodobacterales</taxon>
        <taxon>Paracoccaceae</taxon>
        <taxon>Paracoccus</taxon>
    </lineage>
</organism>
<reference evidence="2 3" key="1">
    <citation type="submission" date="2019-02" db="EMBL/GenBank/DDBJ databases">
        <authorList>
            <person name="Zhang G."/>
        </authorList>
    </citation>
    <scope>NUCLEOTIDE SEQUENCE [LARGE SCALE GENOMIC DNA]</scope>
    <source>
        <strain evidence="2 3">CMB17</strain>
    </source>
</reference>
<evidence type="ECO:0000313" key="2">
    <source>
        <dbReference type="EMBL" id="TBN48487.1"/>
    </source>
</evidence>
<sequence>MRRLARLTLLLWAVVPVILAAIVMAQHPFASPIIERTTTEAHLALTMAVARTVTPEWIGPRIEQALNGKDLQRLSLLNDMARENGVTLSASQRIRVDEELASLEGWRATTGNCIRCMRDVNACPDLTLIASCTIPFELSPAGDVAAVSRQTLNWLKGEEVDEVDAALGALGIAATATTVVSLGSGAPVKMGLTTLRVARKANAISPGLRRSLIAASKTEGGLRKALGDANRIRNSTSSGEVLVILRHADDVDELSRLARLSEVAGKDTRKALEALGKPRSLRLLNRVSDLTVAAIGLLALITAQIITLAHSILKLMLRRAIAPGRNR</sequence>
<dbReference type="EMBL" id="SIRL01000010">
    <property type="protein sequence ID" value="TBN48487.1"/>
    <property type="molecule type" value="Genomic_DNA"/>
</dbReference>
<keyword evidence="3" id="KW-1185">Reference proteome</keyword>
<protein>
    <submittedName>
        <fullName evidence="2">Uncharacterized protein</fullName>
    </submittedName>
</protein>
<evidence type="ECO:0000256" key="1">
    <source>
        <dbReference type="SAM" id="Phobius"/>
    </source>
</evidence>
<keyword evidence="1" id="KW-1133">Transmembrane helix</keyword>
<feature type="transmembrane region" description="Helical" evidence="1">
    <location>
        <begin position="290"/>
        <end position="317"/>
    </location>
</feature>
<accession>A0ABY1YG50</accession>
<gene>
    <name evidence="2" type="ORF">EYF88_13350</name>
</gene>
<dbReference type="RefSeq" id="WP_131023361.1">
    <property type="nucleotide sequence ID" value="NZ_FZNM01000010.1"/>
</dbReference>
<keyword evidence="1" id="KW-0812">Transmembrane</keyword>
<name>A0ABY1YG50_9RHOB</name>
<dbReference type="Proteomes" id="UP000292859">
    <property type="component" value="Unassembled WGS sequence"/>
</dbReference>
<proteinExistence type="predicted"/>
<keyword evidence="1" id="KW-0472">Membrane</keyword>
<evidence type="ECO:0000313" key="3">
    <source>
        <dbReference type="Proteomes" id="UP000292859"/>
    </source>
</evidence>